<gene>
    <name evidence="3" type="ORF">SAMN05216169_100910</name>
</gene>
<dbReference type="Proteomes" id="UP000198979">
    <property type="component" value="Unassembled WGS sequence"/>
</dbReference>
<name>A0A1I0SX62_9BACL</name>
<dbReference type="Pfam" id="PF13152">
    <property type="entry name" value="DUF3967"/>
    <property type="match status" value="1"/>
</dbReference>
<dbReference type="GO" id="GO:0006355">
    <property type="term" value="P:regulation of DNA-templated transcription"/>
    <property type="evidence" value="ECO:0007669"/>
    <property type="project" value="InterPro"/>
</dbReference>
<dbReference type="InterPro" id="IPR025052">
    <property type="entry name" value="DUF3967"/>
</dbReference>
<accession>A0A1I0SX62</accession>
<reference evidence="4" key="1">
    <citation type="submission" date="2016-10" db="EMBL/GenBank/DDBJ databases">
        <authorList>
            <person name="Varghese N."/>
            <person name="Submissions S."/>
        </authorList>
    </citation>
    <scope>NUCLEOTIDE SEQUENCE [LARGE SCALE GENOMIC DNA]</scope>
    <source>
        <strain evidence="4">K1</strain>
    </source>
</reference>
<feature type="domain" description="DUF3967" evidence="1">
    <location>
        <begin position="136"/>
        <end position="170"/>
    </location>
</feature>
<dbReference type="InterPro" id="IPR000551">
    <property type="entry name" value="MerR-type_HTH_dom"/>
</dbReference>
<keyword evidence="4" id="KW-1185">Reference proteome</keyword>
<protein>
    <recommendedName>
        <fullName evidence="5">DNA-binding transcriptional regulator, MerR family</fullName>
    </recommendedName>
</protein>
<dbReference type="Pfam" id="PF13411">
    <property type="entry name" value="MerR_1"/>
    <property type="match status" value="1"/>
</dbReference>
<dbReference type="InterPro" id="IPR009061">
    <property type="entry name" value="DNA-bd_dom_put_sf"/>
</dbReference>
<evidence type="ECO:0008006" key="5">
    <source>
        <dbReference type="Google" id="ProtNLM"/>
    </source>
</evidence>
<feature type="domain" description="HTH merR-type" evidence="2">
    <location>
        <begin position="21"/>
        <end position="85"/>
    </location>
</feature>
<proteinExistence type="predicted"/>
<sequence>MRIIANIFIEVIDLNSDTKTYSSKDVAKRLLIEPVTVRKYSQMLEVEGYSFNKDEKGWRHYRKDDVRFLEYLCNMKTMGKSLDESVKHVATLYRSSLSISQPDISLQGENILLEFIKAQHEFNQQILERLEAQEKRQAQRDENLMIALRESQEVKKQIAATQQKKWWKFWE</sequence>
<evidence type="ECO:0000313" key="4">
    <source>
        <dbReference type="Proteomes" id="UP000198979"/>
    </source>
</evidence>
<dbReference type="EMBL" id="FOJQ01000009">
    <property type="protein sequence ID" value="SFA44118.1"/>
    <property type="molecule type" value="Genomic_DNA"/>
</dbReference>
<organism evidence="3 4">
    <name type="scientific">Anoxybacillus pushchinoensis</name>
    <dbReference type="NCBI Taxonomy" id="150248"/>
    <lineage>
        <taxon>Bacteria</taxon>
        <taxon>Bacillati</taxon>
        <taxon>Bacillota</taxon>
        <taxon>Bacilli</taxon>
        <taxon>Bacillales</taxon>
        <taxon>Anoxybacillaceae</taxon>
        <taxon>Anoxybacillus</taxon>
    </lineage>
</organism>
<dbReference type="SUPFAM" id="SSF46955">
    <property type="entry name" value="Putative DNA-binding domain"/>
    <property type="match status" value="1"/>
</dbReference>
<evidence type="ECO:0000313" key="3">
    <source>
        <dbReference type="EMBL" id="SFA44118.1"/>
    </source>
</evidence>
<dbReference type="GO" id="GO:0003677">
    <property type="term" value="F:DNA binding"/>
    <property type="evidence" value="ECO:0007669"/>
    <property type="project" value="InterPro"/>
</dbReference>
<dbReference type="AlphaFoldDB" id="A0A1I0SX62"/>
<dbReference type="Gene3D" id="1.10.1660.10">
    <property type="match status" value="1"/>
</dbReference>
<evidence type="ECO:0000259" key="1">
    <source>
        <dbReference type="Pfam" id="PF13152"/>
    </source>
</evidence>
<evidence type="ECO:0000259" key="2">
    <source>
        <dbReference type="Pfam" id="PF13411"/>
    </source>
</evidence>